<dbReference type="CDD" id="cd00229">
    <property type="entry name" value="SGNH_hydrolase"/>
    <property type="match status" value="1"/>
</dbReference>
<dbReference type="Proteomes" id="UP001595583">
    <property type="component" value="Unassembled WGS sequence"/>
</dbReference>
<evidence type="ECO:0000313" key="1">
    <source>
        <dbReference type="EMBL" id="MFC3208150.1"/>
    </source>
</evidence>
<evidence type="ECO:0000313" key="2">
    <source>
        <dbReference type="Proteomes" id="UP001595583"/>
    </source>
</evidence>
<evidence type="ECO:0008006" key="3">
    <source>
        <dbReference type="Google" id="ProtNLM"/>
    </source>
</evidence>
<sequence length="730" mass="75980">MFDLTADIVFSDGPSSNPNQPQKAIVRRYLRQFEDMISAGLSNGGLIYDTKASMDADLAHDANASAWVMTGDDAGIYRKSGASGSGAWAKIASLPYSVVYAQNEGSGTADAVKATASVPVSATANAQLISIPFIAANTGAMTISINGEAPRPLVTNTGEAIPAGYVADGMSALVQIDSEGKYRLFSYGDATAVQAAAEAWAQGTAPGGPGTKSAKEWADSLGDFATNVQLAQDARDEAAGSATDAAQSAAQIIDNLGYLATPASLLAALSDPLLPMPSFIEGWTSGDFAGIFPAAPSATGLSTDSMGALILEYTVTGTAGSQTLTISAGDESKGGGSWGAVIQHDDGSYGVYRVGGLAGGACTIWPNLRKAVTGKTMRNLGGGVNGQHYTEPGYRALARRIFGATRANAYRARYVAAWDPLTGVKEDWTPVGGMGAGQYGISINNNYINNAGARSFAAFISRSRRVISGTPTTPYTGKGLTKSFSLKGKSGVFETFACCAYISNAAGGGFYPFTVVASVDGVQFLNKTYTENDGLVRVVADFPAGTTGTVTITFADDTPVFGTALYIDSVTWWVYDRLDTWTNPVIDKNVKTSVIGDSWTTFYPATVGGVDGVLGRELQSLMVAAGGTGQVVSVGTGGTTAEFGLTEFDAKVTPQNPKQVIILYFTNDHNQYGDDGYARWLSAMFKLGRKCQMIGARPIFVMPLPTSSLTQAIGHGIWATALGKGLPLAT</sequence>
<dbReference type="SUPFAM" id="SSF52266">
    <property type="entry name" value="SGNH hydrolase"/>
    <property type="match status" value="1"/>
</dbReference>
<name>A0ABV7KFL4_9HYPH</name>
<organism evidence="1 2">
    <name type="scientific">Aquamicrobium soli</name>
    <dbReference type="NCBI Taxonomy" id="1811518"/>
    <lineage>
        <taxon>Bacteria</taxon>
        <taxon>Pseudomonadati</taxon>
        <taxon>Pseudomonadota</taxon>
        <taxon>Alphaproteobacteria</taxon>
        <taxon>Hyphomicrobiales</taxon>
        <taxon>Phyllobacteriaceae</taxon>
        <taxon>Aquamicrobium</taxon>
    </lineage>
</organism>
<keyword evidence="2" id="KW-1185">Reference proteome</keyword>
<dbReference type="EMBL" id="JBHRTK010000016">
    <property type="protein sequence ID" value="MFC3208150.1"/>
    <property type="molecule type" value="Genomic_DNA"/>
</dbReference>
<protein>
    <recommendedName>
        <fullName evidence="3">SGNH/GDSL hydrolase family protein</fullName>
    </recommendedName>
</protein>
<dbReference type="Gene3D" id="3.40.50.1110">
    <property type="entry name" value="SGNH hydrolase"/>
    <property type="match status" value="1"/>
</dbReference>
<reference evidence="2" key="1">
    <citation type="journal article" date="2019" name="Int. J. Syst. Evol. Microbiol.">
        <title>The Global Catalogue of Microorganisms (GCM) 10K type strain sequencing project: providing services to taxonomists for standard genome sequencing and annotation.</title>
        <authorList>
            <consortium name="The Broad Institute Genomics Platform"/>
            <consortium name="The Broad Institute Genome Sequencing Center for Infectious Disease"/>
            <person name="Wu L."/>
            <person name="Ma J."/>
        </authorList>
    </citation>
    <scope>NUCLEOTIDE SEQUENCE [LARGE SCALE GENOMIC DNA]</scope>
    <source>
        <strain evidence="2">KCTC 52165</strain>
    </source>
</reference>
<dbReference type="InterPro" id="IPR036514">
    <property type="entry name" value="SGNH_hydro_sf"/>
</dbReference>
<comment type="caution">
    <text evidence="1">The sequence shown here is derived from an EMBL/GenBank/DDBJ whole genome shotgun (WGS) entry which is preliminary data.</text>
</comment>
<proteinExistence type="predicted"/>
<dbReference type="RefSeq" id="WP_378223036.1">
    <property type="nucleotide sequence ID" value="NZ_JBHRTK010000016.1"/>
</dbReference>
<accession>A0ABV7KFL4</accession>
<gene>
    <name evidence="1" type="ORF">ACFOHJ_18150</name>
</gene>